<keyword evidence="2" id="KW-1185">Reference proteome</keyword>
<accession>A0ABU4WHD2</accession>
<evidence type="ECO:0000313" key="2">
    <source>
        <dbReference type="Proteomes" id="UP001275932"/>
    </source>
</evidence>
<comment type="caution">
    <text evidence="1">The sequence shown here is derived from an EMBL/GenBank/DDBJ whole genome shotgun (WGS) entry which is preliminary data.</text>
</comment>
<proteinExistence type="predicted"/>
<dbReference type="InterPro" id="IPR014094">
    <property type="entry name" value="LpoB"/>
</dbReference>
<gene>
    <name evidence="1" type="ORF">MOX91_01680</name>
</gene>
<name>A0ABU4WHD2_9BACT</name>
<protein>
    <submittedName>
        <fullName evidence="1">Penicillin-binding protein activator LpoB</fullName>
    </submittedName>
</protein>
<organism evidence="1 2">
    <name type="scientific">Intestinicryptomonas porci</name>
    <dbReference type="NCBI Taxonomy" id="2926320"/>
    <lineage>
        <taxon>Bacteria</taxon>
        <taxon>Pseudomonadati</taxon>
        <taxon>Verrucomicrobiota</taxon>
        <taxon>Opitutia</taxon>
        <taxon>Opitutales</taxon>
        <taxon>Intestinicryptomonaceae</taxon>
        <taxon>Intestinicryptomonas</taxon>
    </lineage>
</organism>
<evidence type="ECO:0000313" key="1">
    <source>
        <dbReference type="EMBL" id="MDX8414897.1"/>
    </source>
</evidence>
<sequence>MLASGVLDNLNLKQPIKMMVSNVKNKTSEVIDTTMLTNKIIMDLTNSGKVLVIKDDKATQELLEYESERTGKKIGMAKITLTGSISEDREVNSSAREVTYTFIMELNMNGTSRWIGQEQISKQSSRSTFGF</sequence>
<dbReference type="EMBL" id="JALBUT010000001">
    <property type="protein sequence ID" value="MDX8414897.1"/>
    <property type="molecule type" value="Genomic_DNA"/>
</dbReference>
<dbReference type="Proteomes" id="UP001275932">
    <property type="component" value="Unassembled WGS sequence"/>
</dbReference>
<dbReference type="Pfam" id="PF13036">
    <property type="entry name" value="LpoB"/>
    <property type="match status" value="1"/>
</dbReference>
<reference evidence="1 2" key="1">
    <citation type="submission" date="2022-03" db="EMBL/GenBank/DDBJ databases">
        <title>Novel taxa within the pig intestine.</title>
        <authorList>
            <person name="Wylensek D."/>
            <person name="Bishof K."/>
            <person name="Afrizal A."/>
            <person name="Clavel T."/>
        </authorList>
    </citation>
    <scope>NUCLEOTIDE SEQUENCE [LARGE SCALE GENOMIC DNA]</scope>
    <source>
        <strain evidence="1 2">CLA-KB-P66</strain>
    </source>
</reference>
<dbReference type="Gene3D" id="3.40.50.10610">
    <property type="entry name" value="ABC-type transport auxiliary lipoprotein component"/>
    <property type="match status" value="1"/>
</dbReference>